<keyword evidence="4" id="KW-1185">Reference proteome</keyword>
<dbReference type="Gene3D" id="1.25.40.10">
    <property type="entry name" value="Tetratricopeptide repeat domain"/>
    <property type="match status" value="1"/>
</dbReference>
<name>A0A9N9NMU6_9GLOM</name>
<dbReference type="SMART" id="SM00671">
    <property type="entry name" value="SEL1"/>
    <property type="match status" value="3"/>
</dbReference>
<dbReference type="OrthoDB" id="272077at2759"/>
<evidence type="ECO:0000313" key="3">
    <source>
        <dbReference type="EMBL" id="CAG8747761.1"/>
    </source>
</evidence>
<dbReference type="InterPro" id="IPR006597">
    <property type="entry name" value="Sel1-like"/>
</dbReference>
<feature type="region of interest" description="Disordered" evidence="2">
    <location>
        <begin position="162"/>
        <end position="201"/>
    </location>
</feature>
<dbReference type="EMBL" id="CAJVQA010017250">
    <property type="protein sequence ID" value="CAG8747761.1"/>
    <property type="molecule type" value="Genomic_DNA"/>
</dbReference>
<organism evidence="3 4">
    <name type="scientific">Cetraspora pellucida</name>
    <dbReference type="NCBI Taxonomy" id="1433469"/>
    <lineage>
        <taxon>Eukaryota</taxon>
        <taxon>Fungi</taxon>
        <taxon>Fungi incertae sedis</taxon>
        <taxon>Mucoromycota</taxon>
        <taxon>Glomeromycotina</taxon>
        <taxon>Glomeromycetes</taxon>
        <taxon>Diversisporales</taxon>
        <taxon>Gigasporaceae</taxon>
        <taxon>Cetraspora</taxon>
    </lineage>
</organism>
<gene>
    <name evidence="3" type="ORF">CPELLU_LOCUS14503</name>
</gene>
<evidence type="ECO:0000256" key="1">
    <source>
        <dbReference type="SAM" id="Coils"/>
    </source>
</evidence>
<dbReference type="SUPFAM" id="SSF81901">
    <property type="entry name" value="HCP-like"/>
    <property type="match status" value="1"/>
</dbReference>
<accession>A0A9N9NMU6</accession>
<keyword evidence="1" id="KW-0175">Coiled coil</keyword>
<evidence type="ECO:0000256" key="2">
    <source>
        <dbReference type="SAM" id="MobiDB-lite"/>
    </source>
</evidence>
<feature type="compositionally biased region" description="Polar residues" evidence="2">
    <location>
        <begin position="186"/>
        <end position="195"/>
    </location>
</feature>
<feature type="coiled-coil region" evidence="1">
    <location>
        <begin position="203"/>
        <end position="237"/>
    </location>
</feature>
<dbReference type="Proteomes" id="UP000789759">
    <property type="component" value="Unassembled WGS sequence"/>
</dbReference>
<proteinExistence type="predicted"/>
<sequence>MTFKKAIELHKSEIHENRVEALKIFREIKQLYWIGYYHHYGYGGLEINIDKAMKYYHIASLENNAEAMIRLSNLIIGKNQEENEEEIKNINRILATTLLKKSAELGHVIACYQYGDILINRKLGNEKKLLNGYTYMKKAADNNHEKAIEKKITFLYQFKMATTPPHNNNNDTENPLPNNSSRKRSYTANNDTTSDTQRRKRSVEDIEDDILDVDEQINILKKRKKKLEGELIEARECLRARRLRKKLRLYETNREILE</sequence>
<dbReference type="AlphaFoldDB" id="A0A9N9NMU6"/>
<evidence type="ECO:0000313" key="4">
    <source>
        <dbReference type="Proteomes" id="UP000789759"/>
    </source>
</evidence>
<reference evidence="3" key="1">
    <citation type="submission" date="2021-06" db="EMBL/GenBank/DDBJ databases">
        <authorList>
            <person name="Kallberg Y."/>
            <person name="Tangrot J."/>
            <person name="Rosling A."/>
        </authorList>
    </citation>
    <scope>NUCLEOTIDE SEQUENCE</scope>
    <source>
        <strain evidence="3">FL966</strain>
    </source>
</reference>
<comment type="caution">
    <text evidence="3">The sequence shown here is derived from an EMBL/GenBank/DDBJ whole genome shotgun (WGS) entry which is preliminary data.</text>
</comment>
<dbReference type="Pfam" id="PF08238">
    <property type="entry name" value="Sel1"/>
    <property type="match status" value="3"/>
</dbReference>
<dbReference type="InterPro" id="IPR011990">
    <property type="entry name" value="TPR-like_helical_dom_sf"/>
</dbReference>
<feature type="compositionally biased region" description="Low complexity" evidence="2">
    <location>
        <begin position="162"/>
        <end position="179"/>
    </location>
</feature>
<protein>
    <submittedName>
        <fullName evidence="3">14294_t:CDS:1</fullName>
    </submittedName>
</protein>